<reference evidence="1 2" key="1">
    <citation type="journal article" date="2005" name="Arch. Microbiol.">
        <title>The genome sequence of an anaerobic aromatic-degrading denitrifying bacterium, strain EbN1.</title>
        <authorList>
            <person name="Rabus R."/>
            <person name="Kube M."/>
            <person name="Heider J."/>
            <person name="Beck A."/>
            <person name="Heitmann K."/>
            <person name="Widdel F."/>
            <person name="Reinhardt R."/>
        </authorList>
    </citation>
    <scope>NUCLEOTIDE SEQUENCE [LARGE SCALE GENOMIC DNA]</scope>
    <source>
        <strain evidence="1 2">EbN1</strain>
    </source>
</reference>
<sequence>MPRAGEKKASTRLALPMRCRLLLRQHPGSEQLGFVGADLRVRRHRYRTPNARTTFLDLVGQLGDRVGLTGVFLCHVLVRRADQFLVDRMTGEAVLGLGQFSGGERRSGGQQARGNRSGNEQFHALFLIRSGVERWPDIKPATRI</sequence>
<proteinExistence type="predicted"/>
<keyword evidence="2" id="KW-1185">Reference proteome</keyword>
<accession>Q5P6H1</accession>
<dbReference type="Proteomes" id="UP000006552">
    <property type="component" value="Chromosome"/>
</dbReference>
<gene>
    <name evidence="1" type="ORF">ebA1779</name>
</gene>
<dbReference type="HOGENOM" id="CLU_1792474_0_0_4"/>
<dbReference type="STRING" id="76114.ebA1779"/>
<evidence type="ECO:0000313" key="1">
    <source>
        <dbReference type="EMBL" id="CAI07090.1"/>
    </source>
</evidence>
<dbReference type="EMBL" id="CR555306">
    <property type="protein sequence ID" value="CAI07090.1"/>
    <property type="molecule type" value="Genomic_DNA"/>
</dbReference>
<evidence type="ECO:0000313" key="2">
    <source>
        <dbReference type="Proteomes" id="UP000006552"/>
    </source>
</evidence>
<dbReference type="KEGG" id="eba:ebA1779"/>
<name>Q5P6H1_AROAE</name>
<dbReference type="AlphaFoldDB" id="Q5P6H1"/>
<protein>
    <submittedName>
        <fullName evidence="1">Uncharacterized protein</fullName>
    </submittedName>
</protein>
<organism evidence="1 2">
    <name type="scientific">Aromatoleum aromaticum (strain DSM 19018 / LMG 30748 / EbN1)</name>
    <name type="common">Azoarcus sp. (strain EbN1)</name>
    <dbReference type="NCBI Taxonomy" id="76114"/>
    <lineage>
        <taxon>Bacteria</taxon>
        <taxon>Pseudomonadati</taxon>
        <taxon>Pseudomonadota</taxon>
        <taxon>Betaproteobacteria</taxon>
        <taxon>Rhodocyclales</taxon>
        <taxon>Rhodocyclaceae</taxon>
        <taxon>Aromatoleum</taxon>
    </lineage>
</organism>